<dbReference type="Proteomes" id="UP000192472">
    <property type="component" value="Unassembled WGS sequence"/>
</dbReference>
<dbReference type="InterPro" id="IPR011050">
    <property type="entry name" value="Pectin_lyase_fold/virulence"/>
</dbReference>
<dbReference type="Gene3D" id="2.60.40.10">
    <property type="entry name" value="Immunoglobulins"/>
    <property type="match status" value="1"/>
</dbReference>
<dbReference type="Pfam" id="PF18962">
    <property type="entry name" value="Por_Secre_tail"/>
    <property type="match status" value="1"/>
</dbReference>
<reference evidence="2 3" key="1">
    <citation type="submission" date="2017-04" db="EMBL/GenBank/DDBJ databases">
        <authorList>
            <person name="Afonso C.L."/>
            <person name="Miller P.J."/>
            <person name="Scott M.A."/>
            <person name="Spackman E."/>
            <person name="Goraichik I."/>
            <person name="Dimitrov K.M."/>
            <person name="Suarez D.L."/>
            <person name="Swayne D.E."/>
        </authorList>
    </citation>
    <scope>NUCLEOTIDE SEQUENCE [LARGE SCALE GENOMIC DNA]</scope>
    <source>
        <strain evidence="2 3">DSM 26133</strain>
    </source>
</reference>
<dbReference type="EMBL" id="FWYF01000001">
    <property type="protein sequence ID" value="SMD32867.1"/>
    <property type="molecule type" value="Genomic_DNA"/>
</dbReference>
<feature type="domain" description="Secretion system C-terminal sorting" evidence="1">
    <location>
        <begin position="421"/>
        <end position="499"/>
    </location>
</feature>
<dbReference type="OrthoDB" id="1466765at2"/>
<evidence type="ECO:0000259" key="1">
    <source>
        <dbReference type="Pfam" id="PF18962"/>
    </source>
</evidence>
<dbReference type="InterPro" id="IPR026444">
    <property type="entry name" value="Secre_tail"/>
</dbReference>
<dbReference type="AlphaFoldDB" id="A0A1W2G872"/>
<evidence type="ECO:0000313" key="2">
    <source>
        <dbReference type="EMBL" id="SMD32867.1"/>
    </source>
</evidence>
<dbReference type="STRING" id="692418.SAMN04488029_1227"/>
<organism evidence="2 3">
    <name type="scientific">Reichenbachiella faecimaris</name>
    <dbReference type="NCBI Taxonomy" id="692418"/>
    <lineage>
        <taxon>Bacteria</taxon>
        <taxon>Pseudomonadati</taxon>
        <taxon>Bacteroidota</taxon>
        <taxon>Cytophagia</taxon>
        <taxon>Cytophagales</taxon>
        <taxon>Reichenbachiellaceae</taxon>
        <taxon>Reichenbachiella</taxon>
    </lineage>
</organism>
<dbReference type="NCBIfam" id="TIGR04183">
    <property type="entry name" value="Por_Secre_tail"/>
    <property type="match status" value="1"/>
</dbReference>
<protein>
    <submittedName>
        <fullName evidence="2">Por secretion system C-terminal sorting domain-containing protein</fullName>
    </submittedName>
</protein>
<name>A0A1W2G872_REIFA</name>
<dbReference type="SUPFAM" id="SSF51126">
    <property type="entry name" value="Pectin lyase-like"/>
    <property type="match status" value="1"/>
</dbReference>
<dbReference type="RefSeq" id="WP_084371506.1">
    <property type="nucleotide sequence ID" value="NZ_FWYF01000001.1"/>
</dbReference>
<accession>A0A1W2G872</accession>
<dbReference type="InterPro" id="IPR013783">
    <property type="entry name" value="Ig-like_fold"/>
</dbReference>
<keyword evidence="3" id="KW-1185">Reference proteome</keyword>
<evidence type="ECO:0000313" key="3">
    <source>
        <dbReference type="Proteomes" id="UP000192472"/>
    </source>
</evidence>
<proteinExistence type="predicted"/>
<gene>
    <name evidence="2" type="ORF">SAMN04488029_1227</name>
</gene>
<sequence length="503" mass="54664">MKSILIIISVLIFSTEIEAATRYWDGDADSDWNNAVNWDGDVLPSNGDAIIIDVQLYSNSPTINMASIFSPGSITVEDSDTDSTPANAHLIINADITVFGRIVSSDHSVIDMTGGTILIGHDLDVLSGSIVTISTTLTQTTSSEDINIGSQNATILVQAGANVTGFDDIEYTDTTSDQAAFIQTGGTVVIDDDLKMYNSTGNLLQITGGSFTVTDNARIEQDNSTIEFSGDAFVQIATFRLGPSGGPAINNSSITIAGDAIVIIEEVLRLYGGGTDSSFEIQDNAILDVSDDIDDPDLITVEPTATLLENGVNLPVVLISFNVTIVGEAVNITWSTSSEYNNDYFEIYRSNDQKKDFIRIATIDGSGTSYQVLNYSVMDHEWSYGVNYYFLRQVDYDGERESYPIKSIEIPNQTFDPQLNVYPNPVTDGTSLNIKFDLGNKFDESNNFFAIKIHTKSGALIFNKSLSFSTQNIEINGLNLCSGTYLLTLEGIGTKYTHQFVSK</sequence>